<reference evidence="1" key="2">
    <citation type="journal article" date="2015" name="Fish Shellfish Immunol.">
        <title>Early steps in the European eel (Anguilla anguilla)-Vibrio vulnificus interaction in the gills: Role of the RtxA13 toxin.</title>
        <authorList>
            <person name="Callol A."/>
            <person name="Pajuelo D."/>
            <person name="Ebbesson L."/>
            <person name="Teles M."/>
            <person name="MacKenzie S."/>
            <person name="Amaro C."/>
        </authorList>
    </citation>
    <scope>NUCLEOTIDE SEQUENCE</scope>
</reference>
<dbReference type="AlphaFoldDB" id="A0A0E9X300"/>
<evidence type="ECO:0000313" key="1">
    <source>
        <dbReference type="EMBL" id="JAH96836.1"/>
    </source>
</evidence>
<sequence>MTRRSELHLDLIKPPTKPRRTCIQMPPAGHHWKCPAGHCESRLQRWARRAVCLSGVHTDSWSYLLDQPQHFRHLAF</sequence>
<reference evidence="1" key="1">
    <citation type="submission" date="2014-11" db="EMBL/GenBank/DDBJ databases">
        <authorList>
            <person name="Amaro Gonzalez C."/>
        </authorList>
    </citation>
    <scope>NUCLEOTIDE SEQUENCE</scope>
</reference>
<name>A0A0E9X300_ANGAN</name>
<accession>A0A0E9X300</accession>
<dbReference type="EMBL" id="GBXM01011741">
    <property type="protein sequence ID" value="JAH96836.1"/>
    <property type="molecule type" value="Transcribed_RNA"/>
</dbReference>
<organism evidence="1">
    <name type="scientific">Anguilla anguilla</name>
    <name type="common">European freshwater eel</name>
    <name type="synonym">Muraena anguilla</name>
    <dbReference type="NCBI Taxonomy" id="7936"/>
    <lineage>
        <taxon>Eukaryota</taxon>
        <taxon>Metazoa</taxon>
        <taxon>Chordata</taxon>
        <taxon>Craniata</taxon>
        <taxon>Vertebrata</taxon>
        <taxon>Euteleostomi</taxon>
        <taxon>Actinopterygii</taxon>
        <taxon>Neopterygii</taxon>
        <taxon>Teleostei</taxon>
        <taxon>Anguilliformes</taxon>
        <taxon>Anguillidae</taxon>
        <taxon>Anguilla</taxon>
    </lineage>
</organism>
<protein>
    <submittedName>
        <fullName evidence="1">Uncharacterized protein</fullName>
    </submittedName>
</protein>
<proteinExistence type="predicted"/>